<feature type="transmembrane region" description="Helical" evidence="6">
    <location>
        <begin position="215"/>
        <end position="236"/>
    </location>
</feature>
<evidence type="ECO:0000256" key="2">
    <source>
        <dbReference type="ARBA" id="ARBA00022475"/>
    </source>
</evidence>
<dbReference type="InterPro" id="IPR050189">
    <property type="entry name" value="MFS_Efflux_Transporters"/>
</dbReference>
<dbReference type="Gene3D" id="1.20.1250.20">
    <property type="entry name" value="MFS general substrate transporter like domains"/>
    <property type="match status" value="1"/>
</dbReference>
<name>A0A238H8S1_9BURK</name>
<keyword evidence="2" id="KW-1003">Cell membrane</keyword>
<feature type="transmembrane region" description="Helical" evidence="6">
    <location>
        <begin position="156"/>
        <end position="175"/>
    </location>
</feature>
<evidence type="ECO:0000256" key="1">
    <source>
        <dbReference type="ARBA" id="ARBA00004651"/>
    </source>
</evidence>
<feature type="transmembrane region" description="Helical" evidence="6">
    <location>
        <begin position="242"/>
        <end position="264"/>
    </location>
</feature>
<feature type="transmembrane region" description="Helical" evidence="6">
    <location>
        <begin position="6"/>
        <end position="27"/>
    </location>
</feature>
<dbReference type="CDD" id="cd17324">
    <property type="entry name" value="MFS_NepI_like"/>
    <property type="match status" value="1"/>
</dbReference>
<accession>A0A238H8S1</accession>
<dbReference type="AlphaFoldDB" id="A0A238H8S1"/>
<keyword evidence="5 6" id="KW-0472">Membrane</keyword>
<sequence length="489" mass="50245">MSDHEALAGAMPFVWTTSAATVAVRIARMFARMAALHCHASPRNRSRQARDVFADNSLKRLHISFASTGIRRMNPSTSTHAPSRNAATLPLLALAIGAFGIGTTEFSPMGLLPVIADGVHVSIPTAGMLISAYAIGVMAGAPLMTLALARWPRRTALIALMSIFTLGNLLSAIAPNYATLLLARLITSLNHGAFFGLGSVVAASLVPRERQASAVATMFMGLTIANVGGVPAATWLGHAIGWRMSFVATAGLGVIAMLGLLVALPKGEAGKMPNLRAELTVLTRPAVLGALATTVLGAGAMFTLYTYIAPTLTQLTGAKPAFVTMMLVLIGIGFSIGNVAGGRLADRSLDGTLLGFLLLLIAVMLAFPMLAATHAGAAASLLVWGIATFAVVPPLQMRVMRAAADAPGLASSVNVGAFNLGNALGAAAGGAAISMGLGYAAVPIAGALIAAAGAVFVGAQIVRRRRPQPAAKVRSISYPTLADRDFDLR</sequence>
<feature type="transmembrane region" description="Helical" evidence="6">
    <location>
        <begin position="353"/>
        <end position="371"/>
    </location>
</feature>
<proteinExistence type="predicted"/>
<comment type="subcellular location">
    <subcellularLocation>
        <location evidence="1">Cell membrane</location>
        <topology evidence="1">Multi-pass membrane protein</topology>
    </subcellularLocation>
</comment>
<feature type="transmembrane region" description="Helical" evidence="6">
    <location>
        <begin position="439"/>
        <end position="462"/>
    </location>
</feature>
<evidence type="ECO:0000256" key="4">
    <source>
        <dbReference type="ARBA" id="ARBA00022989"/>
    </source>
</evidence>
<dbReference type="EMBL" id="FXAN01000078">
    <property type="protein sequence ID" value="SMG01638.1"/>
    <property type="molecule type" value="Genomic_DNA"/>
</dbReference>
<keyword evidence="4 6" id="KW-1133">Transmembrane helix</keyword>
<feature type="transmembrane region" description="Helical" evidence="6">
    <location>
        <begin position="128"/>
        <end position="149"/>
    </location>
</feature>
<dbReference type="InterPro" id="IPR036259">
    <property type="entry name" value="MFS_trans_sf"/>
</dbReference>
<feature type="transmembrane region" description="Helical" evidence="6">
    <location>
        <begin position="285"/>
        <end position="308"/>
    </location>
</feature>
<dbReference type="PANTHER" id="PTHR43124">
    <property type="entry name" value="PURINE EFFLUX PUMP PBUE"/>
    <property type="match status" value="1"/>
</dbReference>
<evidence type="ECO:0000313" key="9">
    <source>
        <dbReference type="Proteomes" id="UP000198460"/>
    </source>
</evidence>
<feature type="domain" description="Major facilitator superfamily (MFS) profile" evidence="7">
    <location>
        <begin position="90"/>
        <end position="465"/>
    </location>
</feature>
<gene>
    <name evidence="8" type="ORF">BSIN_4521</name>
</gene>
<reference evidence="8 9" key="1">
    <citation type="submission" date="2017-04" db="EMBL/GenBank/DDBJ databases">
        <authorList>
            <person name="Afonso C.L."/>
            <person name="Miller P.J."/>
            <person name="Scott M.A."/>
            <person name="Spackman E."/>
            <person name="Goraichik I."/>
            <person name="Dimitrov K.M."/>
            <person name="Suarez D.L."/>
            <person name="Swayne D.E."/>
        </authorList>
    </citation>
    <scope>NUCLEOTIDE SEQUENCE [LARGE SCALE GENOMIC DNA]</scope>
    <source>
        <strain evidence="8">LMG 28154</strain>
    </source>
</reference>
<dbReference type="GO" id="GO:0022857">
    <property type="term" value="F:transmembrane transporter activity"/>
    <property type="evidence" value="ECO:0007669"/>
    <property type="project" value="InterPro"/>
</dbReference>
<evidence type="ECO:0000256" key="6">
    <source>
        <dbReference type="SAM" id="Phobius"/>
    </source>
</evidence>
<evidence type="ECO:0000259" key="7">
    <source>
        <dbReference type="PROSITE" id="PS50850"/>
    </source>
</evidence>
<feature type="transmembrane region" description="Helical" evidence="6">
    <location>
        <begin position="377"/>
        <end position="397"/>
    </location>
</feature>
<organism evidence="8 9">
    <name type="scientific">Burkholderia singularis</name>
    <dbReference type="NCBI Taxonomy" id="1503053"/>
    <lineage>
        <taxon>Bacteria</taxon>
        <taxon>Pseudomonadati</taxon>
        <taxon>Pseudomonadota</taxon>
        <taxon>Betaproteobacteria</taxon>
        <taxon>Burkholderiales</taxon>
        <taxon>Burkholderiaceae</taxon>
        <taxon>Burkholderia</taxon>
        <taxon>pseudomallei group</taxon>
    </lineage>
</organism>
<feature type="transmembrane region" description="Helical" evidence="6">
    <location>
        <begin position="320"/>
        <end position="341"/>
    </location>
</feature>
<dbReference type="PANTHER" id="PTHR43124:SF8">
    <property type="entry name" value="INNER MEMBRANE TRANSPORT PROTEIN YDHP"/>
    <property type="match status" value="1"/>
</dbReference>
<dbReference type="InterPro" id="IPR020846">
    <property type="entry name" value="MFS_dom"/>
</dbReference>
<keyword evidence="3 6" id="KW-0812">Transmembrane</keyword>
<dbReference type="PROSITE" id="PS50850">
    <property type="entry name" value="MFS"/>
    <property type="match status" value="1"/>
</dbReference>
<dbReference type="Proteomes" id="UP000198460">
    <property type="component" value="Unassembled WGS sequence"/>
</dbReference>
<evidence type="ECO:0000256" key="5">
    <source>
        <dbReference type="ARBA" id="ARBA00023136"/>
    </source>
</evidence>
<dbReference type="Pfam" id="PF07690">
    <property type="entry name" value="MFS_1"/>
    <property type="match status" value="1"/>
</dbReference>
<feature type="transmembrane region" description="Helical" evidence="6">
    <location>
        <begin position="409"/>
        <end position="433"/>
    </location>
</feature>
<dbReference type="InterPro" id="IPR011701">
    <property type="entry name" value="MFS"/>
</dbReference>
<dbReference type="GO" id="GO:0005886">
    <property type="term" value="C:plasma membrane"/>
    <property type="evidence" value="ECO:0007669"/>
    <property type="project" value="UniProtKB-SubCell"/>
</dbReference>
<evidence type="ECO:0000256" key="3">
    <source>
        <dbReference type="ARBA" id="ARBA00022692"/>
    </source>
</evidence>
<feature type="transmembrane region" description="Helical" evidence="6">
    <location>
        <begin position="91"/>
        <end position="116"/>
    </location>
</feature>
<dbReference type="SUPFAM" id="SSF103473">
    <property type="entry name" value="MFS general substrate transporter"/>
    <property type="match status" value="1"/>
</dbReference>
<protein>
    <submittedName>
        <fullName evidence="8">Arabinose efflux permease</fullName>
    </submittedName>
</protein>
<evidence type="ECO:0000313" key="8">
    <source>
        <dbReference type="EMBL" id="SMG01638.1"/>
    </source>
</evidence>
<feature type="transmembrane region" description="Helical" evidence="6">
    <location>
        <begin position="181"/>
        <end position="203"/>
    </location>
</feature>